<dbReference type="Proteomes" id="UP001589769">
    <property type="component" value="Unassembled WGS sequence"/>
</dbReference>
<keyword evidence="3" id="KW-1185">Reference proteome</keyword>
<feature type="domain" description="YubB ferredoxin-like" evidence="1">
    <location>
        <begin position="161"/>
        <end position="230"/>
    </location>
</feature>
<name>A0ABV6HVT6_9PAST</name>
<comment type="caution">
    <text evidence="2">The sequence shown here is derived from an EMBL/GenBank/DDBJ whole genome shotgun (WGS) entry which is preliminary data.</text>
</comment>
<accession>A0ABV6HVT6</accession>
<proteinExistence type="predicted"/>
<evidence type="ECO:0000313" key="2">
    <source>
        <dbReference type="EMBL" id="MFC0322240.1"/>
    </source>
</evidence>
<dbReference type="Pfam" id="PF18406">
    <property type="entry name" value="DUF1281_C"/>
    <property type="match status" value="1"/>
</dbReference>
<dbReference type="EMBL" id="JBHLWA010000006">
    <property type="protein sequence ID" value="MFC0322240.1"/>
    <property type="molecule type" value="Genomic_DNA"/>
</dbReference>
<dbReference type="RefSeq" id="WP_382372789.1">
    <property type="nucleotide sequence ID" value="NZ_JBHLWA010000006.1"/>
</dbReference>
<evidence type="ECO:0000259" key="1">
    <source>
        <dbReference type="Pfam" id="PF18406"/>
    </source>
</evidence>
<dbReference type="InterPro" id="IPR041329">
    <property type="entry name" value="YubB_C"/>
</dbReference>
<gene>
    <name evidence="2" type="ORF">ACFFHT_01445</name>
</gene>
<organism evidence="2 3">
    <name type="scientific">Gallibacterium melopsittaci</name>
    <dbReference type="NCBI Taxonomy" id="516063"/>
    <lineage>
        <taxon>Bacteria</taxon>
        <taxon>Pseudomonadati</taxon>
        <taxon>Pseudomonadota</taxon>
        <taxon>Gammaproteobacteria</taxon>
        <taxon>Pasteurellales</taxon>
        <taxon>Pasteurellaceae</taxon>
        <taxon>Gallibacterium</taxon>
    </lineage>
</organism>
<reference evidence="2 3" key="1">
    <citation type="submission" date="2024-09" db="EMBL/GenBank/DDBJ databases">
        <authorList>
            <person name="Sun Q."/>
            <person name="Mori K."/>
        </authorList>
    </citation>
    <scope>NUCLEOTIDE SEQUENCE [LARGE SCALE GENOMIC DNA]</scope>
    <source>
        <strain evidence="2 3">CCM 7538</strain>
    </source>
</reference>
<protein>
    <recommendedName>
        <fullName evidence="1">YubB ferredoxin-like domain-containing protein</fullName>
    </recommendedName>
</protein>
<evidence type="ECO:0000313" key="3">
    <source>
        <dbReference type="Proteomes" id="UP001589769"/>
    </source>
</evidence>
<sequence>MPNWCENRLDIIANTADELKTVLEKVIRLHDNNEEDYHFILDFELLLPMPKTLNIGVNSFVDNTVELLKLPADSQVANITLPNPIHHSLSTLARDNKLMTIGECIQWLEQNSDKQQQFGFNLLFGRQYLENIEKYGVGNWYDWCYKNWGVKWNATTQYCPDYDINHTEFSIDFDTPWCAPEAWFKTLIDTFPNVTFKLTYFEPGMFFGGICSSVESENCYYQYPESTSEVKILAKEFGYEDEDWHCDNE</sequence>